<keyword evidence="1" id="KW-0472">Membrane</keyword>
<dbReference type="Proteomes" id="UP000824204">
    <property type="component" value="Unassembled WGS sequence"/>
</dbReference>
<accession>A0A9D2AFZ2</accession>
<name>A0A9D2AFZ2_9FIRM</name>
<keyword evidence="1" id="KW-1133">Transmembrane helix</keyword>
<reference evidence="2" key="1">
    <citation type="journal article" date="2021" name="PeerJ">
        <title>Extensive microbial diversity within the chicken gut microbiome revealed by metagenomics and culture.</title>
        <authorList>
            <person name="Gilroy R."/>
            <person name="Ravi A."/>
            <person name="Getino M."/>
            <person name="Pursley I."/>
            <person name="Horton D.L."/>
            <person name="Alikhan N.F."/>
            <person name="Baker D."/>
            <person name="Gharbi K."/>
            <person name="Hall N."/>
            <person name="Watson M."/>
            <person name="Adriaenssens E.M."/>
            <person name="Foster-Nyarko E."/>
            <person name="Jarju S."/>
            <person name="Secka A."/>
            <person name="Antonio M."/>
            <person name="Oren A."/>
            <person name="Chaudhuri R.R."/>
            <person name="La Ragione R."/>
            <person name="Hildebrand F."/>
            <person name="Pallen M.J."/>
        </authorList>
    </citation>
    <scope>NUCLEOTIDE SEQUENCE</scope>
    <source>
        <strain evidence="2">811</strain>
    </source>
</reference>
<sequence>MLNKQENEVMRAVYDMCDGKDSCLVSPLEIMSLLPAKRKYTPQKVEQILRSLELDDYFDLIASDRKGEKMYVITLHPNGIAYKRTAVQMRRNITFKVALSVAGAVITFVVGILLKIIFS</sequence>
<dbReference type="AlphaFoldDB" id="A0A9D2AFZ2"/>
<proteinExistence type="predicted"/>
<evidence type="ECO:0000256" key="1">
    <source>
        <dbReference type="SAM" id="Phobius"/>
    </source>
</evidence>
<evidence type="ECO:0000313" key="2">
    <source>
        <dbReference type="EMBL" id="HIX08364.1"/>
    </source>
</evidence>
<organism evidence="2 3">
    <name type="scientific">Candidatus Borkfalkia faecipullorum</name>
    <dbReference type="NCBI Taxonomy" id="2838510"/>
    <lineage>
        <taxon>Bacteria</taxon>
        <taxon>Bacillati</taxon>
        <taxon>Bacillota</taxon>
        <taxon>Clostridia</taxon>
        <taxon>Christensenellales</taxon>
        <taxon>Christensenellaceae</taxon>
        <taxon>Candidatus Borkfalkia</taxon>
    </lineage>
</organism>
<keyword evidence="1" id="KW-0812">Transmembrane</keyword>
<dbReference type="EMBL" id="DXFX01000102">
    <property type="protein sequence ID" value="HIX08364.1"/>
    <property type="molecule type" value="Genomic_DNA"/>
</dbReference>
<comment type="caution">
    <text evidence="2">The sequence shown here is derived from an EMBL/GenBank/DDBJ whole genome shotgun (WGS) entry which is preliminary data.</text>
</comment>
<feature type="transmembrane region" description="Helical" evidence="1">
    <location>
        <begin position="93"/>
        <end position="118"/>
    </location>
</feature>
<gene>
    <name evidence="2" type="ORF">H9741_07835</name>
</gene>
<reference evidence="2" key="2">
    <citation type="submission" date="2021-04" db="EMBL/GenBank/DDBJ databases">
        <authorList>
            <person name="Gilroy R."/>
        </authorList>
    </citation>
    <scope>NUCLEOTIDE SEQUENCE</scope>
    <source>
        <strain evidence="2">811</strain>
    </source>
</reference>
<evidence type="ECO:0000313" key="3">
    <source>
        <dbReference type="Proteomes" id="UP000824204"/>
    </source>
</evidence>
<protein>
    <submittedName>
        <fullName evidence="2">Uncharacterized protein</fullName>
    </submittedName>
</protein>